<proteinExistence type="predicted"/>
<evidence type="ECO:0000256" key="8">
    <source>
        <dbReference type="SAM" id="Phobius"/>
    </source>
</evidence>
<dbReference type="Gene3D" id="1.25.40.10">
    <property type="entry name" value="Tetratricopeptide repeat domain"/>
    <property type="match status" value="2"/>
</dbReference>
<dbReference type="Pfam" id="PF00069">
    <property type="entry name" value="Pkinase"/>
    <property type="match status" value="1"/>
</dbReference>
<keyword evidence="8" id="KW-1133">Transmembrane helix</keyword>
<keyword evidence="10" id="KW-0808">Transferase</keyword>
<keyword evidence="8" id="KW-0472">Membrane</keyword>
<feature type="repeat" description="TPR" evidence="5">
    <location>
        <begin position="726"/>
        <end position="759"/>
    </location>
</feature>
<feature type="domain" description="Protein kinase" evidence="9">
    <location>
        <begin position="61"/>
        <end position="339"/>
    </location>
</feature>
<dbReference type="PROSITE" id="PS50011">
    <property type="entry name" value="PROTEIN_KINASE_DOM"/>
    <property type="match status" value="1"/>
</dbReference>
<dbReference type="SUPFAM" id="SSF48452">
    <property type="entry name" value="TPR-like"/>
    <property type="match status" value="2"/>
</dbReference>
<dbReference type="PANTHER" id="PTHR45641">
    <property type="entry name" value="TETRATRICOPEPTIDE REPEAT PROTEIN (AFU_ORTHOLOGUE AFUA_6G03870)"/>
    <property type="match status" value="1"/>
</dbReference>
<gene>
    <name evidence="10" type="ORF">JY572_18680</name>
</gene>
<protein>
    <submittedName>
        <fullName evidence="10">Serine/threonine protein kinase</fullName>
    </submittedName>
</protein>
<keyword evidence="10" id="KW-0723">Serine/threonine-protein kinase</keyword>
<dbReference type="Gene3D" id="3.30.200.20">
    <property type="entry name" value="Phosphorylase Kinase, domain 1"/>
    <property type="match status" value="1"/>
</dbReference>
<evidence type="ECO:0000256" key="1">
    <source>
        <dbReference type="ARBA" id="ARBA00022737"/>
    </source>
</evidence>
<evidence type="ECO:0000256" key="4">
    <source>
        <dbReference type="ARBA" id="ARBA00022840"/>
    </source>
</evidence>
<organism evidence="10 11">
    <name type="scientific">Myxococcus landrumensis</name>
    <dbReference type="NCBI Taxonomy" id="2813577"/>
    <lineage>
        <taxon>Bacteria</taxon>
        <taxon>Pseudomonadati</taxon>
        <taxon>Myxococcota</taxon>
        <taxon>Myxococcia</taxon>
        <taxon>Myxococcales</taxon>
        <taxon>Cystobacterineae</taxon>
        <taxon>Myxococcaceae</taxon>
        <taxon>Myxococcus</taxon>
    </lineage>
</organism>
<evidence type="ECO:0000313" key="11">
    <source>
        <dbReference type="Proteomes" id="UP000663090"/>
    </source>
</evidence>
<dbReference type="InterPro" id="IPR011990">
    <property type="entry name" value="TPR-like_helical_dom_sf"/>
</dbReference>
<evidence type="ECO:0000256" key="3">
    <source>
        <dbReference type="ARBA" id="ARBA00022803"/>
    </source>
</evidence>
<dbReference type="Pfam" id="PF13424">
    <property type="entry name" value="TPR_12"/>
    <property type="match status" value="2"/>
</dbReference>
<dbReference type="PROSITE" id="PS00107">
    <property type="entry name" value="PROTEIN_KINASE_ATP"/>
    <property type="match status" value="1"/>
</dbReference>
<feature type="transmembrane region" description="Helical" evidence="8">
    <location>
        <begin position="353"/>
        <end position="371"/>
    </location>
</feature>
<dbReference type="EMBL" id="CP071091">
    <property type="protein sequence ID" value="QSQ17930.1"/>
    <property type="molecule type" value="Genomic_DNA"/>
</dbReference>
<evidence type="ECO:0000313" key="10">
    <source>
        <dbReference type="EMBL" id="QSQ17930.1"/>
    </source>
</evidence>
<keyword evidence="2 6" id="KW-0547">Nucleotide-binding</keyword>
<dbReference type="InterPro" id="IPR000719">
    <property type="entry name" value="Prot_kinase_dom"/>
</dbReference>
<dbReference type="PROSITE" id="PS50005">
    <property type="entry name" value="TPR"/>
    <property type="match status" value="3"/>
</dbReference>
<evidence type="ECO:0000256" key="5">
    <source>
        <dbReference type="PROSITE-ProRule" id="PRU00339"/>
    </source>
</evidence>
<name>A0ABX7NGQ6_9BACT</name>
<keyword evidence="10" id="KW-0418">Kinase</keyword>
<feature type="region of interest" description="Disordered" evidence="7">
    <location>
        <begin position="1"/>
        <end position="50"/>
    </location>
</feature>
<feature type="compositionally biased region" description="Basic and acidic residues" evidence="7">
    <location>
        <begin position="1"/>
        <end position="33"/>
    </location>
</feature>
<sequence>MRNEHREKSAPGGHAEEVQVPSRDGESLPRLEDGVPATWPYEGDPTKAPPLEPGYTLLGRYTVLGTLGQGSMGVVLSVYDARLDRRVALKLLRPWSGGESRRDEEQARFVREAQAMARLSHPQVVAVYDAGTLEDGALFIAMEYVEGQTLRRWQQGRPWGEVLAQYLAAGQGLAAAHEAGLIHHDFKPDNVLVGQDGRARVTDFGLAWLESVSVDEPREVPAQLLPAQPAVALAPLTTRSSQWMGTPSYMADEQFRGQRGDARSDLYAFCVSLYEGLYGQLPFQGNTVAELRAAQRAGRVEPPEGSQVPAWVTRTLLQGLSADSAKRPASMKALLHALADDPEKKRRARPSRWALVGAAGAAAGLALWVWARPQEQGCGRMELRLSGVWDAAVRARLEQGFVATGAPSARATAERVVQGLEAYAGAWVRHRTALCLSASQEGRPKNSGLLVLEEACLERRRGQLRALTELLSQSPDTPLVSKAVEVVQALPPLDYCQDAKALTAAVPPPEDPVVRGKVEALQQQVDALRVLLDTHRVQEGLALANSLLPQVKAAGHASLEAQTLYLMAWMREGVGDYRATVEGLRESMVVAARGRDAYTLAQASNSLVWVTGNRLRRPHDALQMVPMAQSMVELADDDRIRAFASNSEGTILMAVGKHEQARQAFEHALALRKKVWGPEHWEVASTLHNLGLLFQSMGRVDEALKAHTLSLELRKKVLGPEHPRVAESLRDLGTTLQEMGRFEEALEAQTRALALKQKVLGSEHPSVADSLSARGHVLRDMGRAEEALEAYARVLELNLKLLGPESPLVAWALTDQGEALVELGRHAEAREKFTRAMAFQDKALAPDDLGRLWPLLGMGRLCLAEGKPAEAVPFLEGALKLTLVNERARVQFPLARALWDSHGDRARAIELATQARDYWSRVDRKADAERAAQWLKQHAPSRP</sequence>
<dbReference type="Proteomes" id="UP000663090">
    <property type="component" value="Chromosome"/>
</dbReference>
<dbReference type="RefSeq" id="WP_206719547.1">
    <property type="nucleotide sequence ID" value="NZ_CP071091.1"/>
</dbReference>
<dbReference type="InterPro" id="IPR008271">
    <property type="entry name" value="Ser/Thr_kinase_AS"/>
</dbReference>
<evidence type="ECO:0000256" key="2">
    <source>
        <dbReference type="ARBA" id="ARBA00022741"/>
    </source>
</evidence>
<dbReference type="InterPro" id="IPR019734">
    <property type="entry name" value="TPR_rpt"/>
</dbReference>
<keyword evidence="4 6" id="KW-0067">ATP-binding</keyword>
<reference evidence="10 11" key="1">
    <citation type="submission" date="2021-02" db="EMBL/GenBank/DDBJ databases">
        <title>De Novo genome assembly of isolated myxobacteria.</title>
        <authorList>
            <person name="Stevens D.C."/>
        </authorList>
    </citation>
    <scope>NUCLEOTIDE SEQUENCE [LARGE SCALE GENOMIC DNA]</scope>
    <source>
        <strain evidence="10 11">SCHIC003</strain>
    </source>
</reference>
<dbReference type="SMART" id="SM00028">
    <property type="entry name" value="TPR"/>
    <property type="match status" value="6"/>
</dbReference>
<dbReference type="PROSITE" id="PS00108">
    <property type="entry name" value="PROTEIN_KINASE_ST"/>
    <property type="match status" value="1"/>
</dbReference>
<dbReference type="InterPro" id="IPR017441">
    <property type="entry name" value="Protein_kinase_ATP_BS"/>
</dbReference>
<keyword evidence="8" id="KW-0812">Transmembrane</keyword>
<accession>A0ABX7NGQ6</accession>
<dbReference type="CDD" id="cd14014">
    <property type="entry name" value="STKc_PknB_like"/>
    <property type="match status" value="1"/>
</dbReference>
<evidence type="ECO:0000256" key="7">
    <source>
        <dbReference type="SAM" id="MobiDB-lite"/>
    </source>
</evidence>
<dbReference type="Gene3D" id="1.10.510.10">
    <property type="entry name" value="Transferase(Phosphotransferase) domain 1"/>
    <property type="match status" value="1"/>
</dbReference>
<feature type="binding site" evidence="6">
    <location>
        <position position="90"/>
    </location>
    <ligand>
        <name>ATP</name>
        <dbReference type="ChEBI" id="CHEBI:30616"/>
    </ligand>
</feature>
<dbReference type="SUPFAM" id="SSF56112">
    <property type="entry name" value="Protein kinase-like (PK-like)"/>
    <property type="match status" value="1"/>
</dbReference>
<dbReference type="PANTHER" id="PTHR45641:SF19">
    <property type="entry name" value="NEPHROCYSTIN-3"/>
    <property type="match status" value="1"/>
</dbReference>
<feature type="repeat" description="TPR" evidence="5">
    <location>
        <begin position="768"/>
        <end position="801"/>
    </location>
</feature>
<keyword evidence="1" id="KW-0677">Repeat</keyword>
<evidence type="ECO:0000256" key="6">
    <source>
        <dbReference type="PROSITE-ProRule" id="PRU10141"/>
    </source>
</evidence>
<keyword evidence="11" id="KW-1185">Reference proteome</keyword>
<keyword evidence="3 5" id="KW-0802">TPR repeat</keyword>
<dbReference type="GO" id="GO:0004674">
    <property type="term" value="F:protein serine/threonine kinase activity"/>
    <property type="evidence" value="ECO:0007669"/>
    <property type="project" value="UniProtKB-KW"/>
</dbReference>
<feature type="repeat" description="TPR" evidence="5">
    <location>
        <begin position="684"/>
        <end position="717"/>
    </location>
</feature>
<dbReference type="InterPro" id="IPR011009">
    <property type="entry name" value="Kinase-like_dom_sf"/>
</dbReference>
<dbReference type="Pfam" id="PF13374">
    <property type="entry name" value="TPR_10"/>
    <property type="match status" value="1"/>
</dbReference>
<evidence type="ECO:0000259" key="9">
    <source>
        <dbReference type="PROSITE" id="PS50011"/>
    </source>
</evidence>